<dbReference type="InterPro" id="IPR010982">
    <property type="entry name" value="Lambda_DNA-bd_dom_sf"/>
</dbReference>
<protein>
    <recommendedName>
        <fullName evidence="1">HTH cro/C1-type domain-containing protein</fullName>
    </recommendedName>
</protein>
<dbReference type="EMBL" id="BSPC01000031">
    <property type="protein sequence ID" value="GLS20570.1"/>
    <property type="molecule type" value="Genomic_DNA"/>
</dbReference>
<feature type="domain" description="HTH cro/C1-type" evidence="1">
    <location>
        <begin position="57"/>
        <end position="111"/>
    </location>
</feature>
<evidence type="ECO:0000313" key="2">
    <source>
        <dbReference type="EMBL" id="GLS20570.1"/>
    </source>
</evidence>
<dbReference type="SMART" id="SM00530">
    <property type="entry name" value="HTH_XRE"/>
    <property type="match status" value="1"/>
</dbReference>
<keyword evidence="3" id="KW-1185">Reference proteome</keyword>
<gene>
    <name evidence="2" type="ORF">GCM10007874_35870</name>
</gene>
<proteinExistence type="predicted"/>
<evidence type="ECO:0000313" key="3">
    <source>
        <dbReference type="Proteomes" id="UP001156882"/>
    </source>
</evidence>
<dbReference type="RefSeq" id="WP_284313659.1">
    <property type="nucleotide sequence ID" value="NZ_BSPC01000031.1"/>
</dbReference>
<comment type="caution">
    <text evidence="2">The sequence shown here is derived from an EMBL/GenBank/DDBJ whole genome shotgun (WGS) entry which is preliminary data.</text>
</comment>
<accession>A0ABQ6CK67</accession>
<dbReference type="Pfam" id="PF01381">
    <property type="entry name" value="HTH_3"/>
    <property type="match status" value="1"/>
</dbReference>
<dbReference type="Proteomes" id="UP001156882">
    <property type="component" value="Unassembled WGS sequence"/>
</dbReference>
<dbReference type="Gene3D" id="1.10.260.40">
    <property type="entry name" value="lambda repressor-like DNA-binding domains"/>
    <property type="match status" value="1"/>
</dbReference>
<reference evidence="3" key="1">
    <citation type="journal article" date="2019" name="Int. J. Syst. Evol. Microbiol.">
        <title>The Global Catalogue of Microorganisms (GCM) 10K type strain sequencing project: providing services to taxonomists for standard genome sequencing and annotation.</title>
        <authorList>
            <consortium name="The Broad Institute Genomics Platform"/>
            <consortium name="The Broad Institute Genome Sequencing Center for Infectious Disease"/>
            <person name="Wu L."/>
            <person name="Ma J."/>
        </authorList>
    </citation>
    <scope>NUCLEOTIDE SEQUENCE [LARGE SCALE GENOMIC DNA]</scope>
    <source>
        <strain evidence="3">NBRC 101365</strain>
    </source>
</reference>
<organism evidence="2 3">
    <name type="scientific">Labrys miyagiensis</name>
    <dbReference type="NCBI Taxonomy" id="346912"/>
    <lineage>
        <taxon>Bacteria</taxon>
        <taxon>Pseudomonadati</taxon>
        <taxon>Pseudomonadota</taxon>
        <taxon>Alphaproteobacteria</taxon>
        <taxon>Hyphomicrobiales</taxon>
        <taxon>Xanthobacteraceae</taxon>
        <taxon>Labrys</taxon>
    </lineage>
</organism>
<dbReference type="InterPro" id="IPR001387">
    <property type="entry name" value="Cro/C1-type_HTH"/>
</dbReference>
<dbReference type="SUPFAM" id="SSF47413">
    <property type="entry name" value="lambda repressor-like DNA-binding domains"/>
    <property type="match status" value="1"/>
</dbReference>
<dbReference type="CDD" id="cd00093">
    <property type="entry name" value="HTH_XRE"/>
    <property type="match status" value="1"/>
</dbReference>
<evidence type="ECO:0000259" key="1">
    <source>
        <dbReference type="PROSITE" id="PS50943"/>
    </source>
</evidence>
<dbReference type="PROSITE" id="PS50943">
    <property type="entry name" value="HTH_CROC1"/>
    <property type="match status" value="1"/>
</dbReference>
<sequence>MKDKHFKSADPDKRDLTVTCSPYYRRRADTQRALKGHPPNTEKAIDAGTHNTTMAALATWRELEGLSIEELAEKAQVPVPQVRSIEAGSLEAPLVTYLKLAKALRISVEKIVGSSKMRIS</sequence>
<name>A0ABQ6CK67_9HYPH</name>